<dbReference type="GO" id="GO:0005886">
    <property type="term" value="C:plasma membrane"/>
    <property type="evidence" value="ECO:0007669"/>
    <property type="project" value="TreeGrafter"/>
</dbReference>
<organism evidence="2 3">
    <name type="scientific">Aurantiacibacter marinus</name>
    <dbReference type="NCBI Taxonomy" id="874156"/>
    <lineage>
        <taxon>Bacteria</taxon>
        <taxon>Pseudomonadati</taxon>
        <taxon>Pseudomonadota</taxon>
        <taxon>Alphaproteobacteria</taxon>
        <taxon>Sphingomonadales</taxon>
        <taxon>Erythrobacteraceae</taxon>
        <taxon>Aurantiacibacter</taxon>
    </lineage>
</organism>
<gene>
    <name evidence="2" type="ORF">AAV99_06280</name>
</gene>
<feature type="domain" description="Saccharopine dehydrogenase NADP binding" evidence="1">
    <location>
        <begin position="8"/>
        <end position="135"/>
    </location>
</feature>
<dbReference type="InterPro" id="IPR036291">
    <property type="entry name" value="NAD(P)-bd_dom_sf"/>
</dbReference>
<keyword evidence="3" id="KW-1185">Reference proteome</keyword>
<dbReference type="EMBL" id="LBHU01000001">
    <property type="protein sequence ID" value="KLI65055.1"/>
    <property type="molecule type" value="Genomic_DNA"/>
</dbReference>
<evidence type="ECO:0000313" key="2">
    <source>
        <dbReference type="EMBL" id="KLI65055.1"/>
    </source>
</evidence>
<dbReference type="InterPro" id="IPR051276">
    <property type="entry name" value="Saccharopine_DH-like_oxidrdct"/>
</dbReference>
<name>A0A0H0XXM6_9SPHN</name>
<dbReference type="Pfam" id="PF03435">
    <property type="entry name" value="Sacchrp_dh_NADP"/>
    <property type="match status" value="1"/>
</dbReference>
<dbReference type="PANTHER" id="PTHR12286:SF5">
    <property type="entry name" value="SACCHAROPINE DEHYDROGENASE-LIKE OXIDOREDUCTASE"/>
    <property type="match status" value="1"/>
</dbReference>
<dbReference type="OrthoDB" id="4420885at2"/>
<dbReference type="Gene3D" id="3.40.50.720">
    <property type="entry name" value="NAD(P)-binding Rossmann-like Domain"/>
    <property type="match status" value="1"/>
</dbReference>
<accession>A0A0H0XXM6</accession>
<evidence type="ECO:0000313" key="3">
    <source>
        <dbReference type="Proteomes" id="UP000053455"/>
    </source>
</evidence>
<sequence length="406" mass="44321">MMDKNLDIIVYGATSFVGQIITRYMHEQFNDGTVKWAIAGRSRSKLQQVSDAAGLSGVEIIVADANDEEALKNMCAKGKVVMSTVGPYALYGDLLVQVCAESGTHYCDLTGEPQWIRKMQERHEATARQSGARIVHCCGFDSIPSDLGVHFLQRHALEKFGQTCDRIDMRVAKMKGGASGGTIASMTNMVKEASGDADLRRELKNPYSLCPPDHQFSVRQRSVKMEYDDRYGSWIAPFIMAAINTRVVHRSNALSGNSYGTGFMYEEAMATGKGARGKRMARATTWGMNALMMGLAVPPIRWLLETKILPKPGEGPSEKEQLEGKFELVFLGTTPKGDTIACRVTGDRDPGYGSTAKMLSQAAACLAQDIPEDVAGGFWTPATLMGDGLVERLQNHAGLTFELEAE</sequence>
<dbReference type="Proteomes" id="UP000053455">
    <property type="component" value="Unassembled WGS sequence"/>
</dbReference>
<dbReference type="RefSeq" id="WP_047092934.1">
    <property type="nucleotide sequence ID" value="NZ_LBHU01000001.1"/>
</dbReference>
<dbReference type="InterPro" id="IPR005097">
    <property type="entry name" value="Sacchrp_dh_NADP-bd"/>
</dbReference>
<dbReference type="STRING" id="874156.GCA_001021555_00015"/>
<comment type="caution">
    <text evidence="2">The sequence shown here is derived from an EMBL/GenBank/DDBJ whole genome shotgun (WGS) entry which is preliminary data.</text>
</comment>
<protein>
    <submittedName>
        <fullName evidence="2">Saccharopine dehydrogenase</fullName>
    </submittedName>
</protein>
<dbReference type="PATRIC" id="fig|874156.12.peg.1294"/>
<dbReference type="SUPFAM" id="SSF51735">
    <property type="entry name" value="NAD(P)-binding Rossmann-fold domains"/>
    <property type="match status" value="1"/>
</dbReference>
<evidence type="ECO:0000259" key="1">
    <source>
        <dbReference type="Pfam" id="PF03435"/>
    </source>
</evidence>
<reference evidence="2 3" key="1">
    <citation type="submission" date="2015-04" db="EMBL/GenBank/DDBJ databases">
        <title>The draft genome sequence of Erythrobacter marinus HWDM-33.</title>
        <authorList>
            <person name="Zhuang L."/>
            <person name="Liu Y."/>
            <person name="Shao Z."/>
        </authorList>
    </citation>
    <scope>NUCLEOTIDE SEQUENCE [LARGE SCALE GENOMIC DNA]</scope>
    <source>
        <strain evidence="2 3">HWDM-33</strain>
    </source>
</reference>
<proteinExistence type="predicted"/>
<dbReference type="AlphaFoldDB" id="A0A0H0XXM6"/>
<dbReference type="GO" id="GO:0009247">
    <property type="term" value="P:glycolipid biosynthetic process"/>
    <property type="evidence" value="ECO:0007669"/>
    <property type="project" value="TreeGrafter"/>
</dbReference>
<dbReference type="PANTHER" id="PTHR12286">
    <property type="entry name" value="SACCHAROPINE DEHYDROGENASE-LIKE OXIDOREDUCTASE"/>
    <property type="match status" value="1"/>
</dbReference>